<dbReference type="Proteomes" id="UP001237642">
    <property type="component" value="Unassembled WGS sequence"/>
</dbReference>
<feature type="compositionally biased region" description="Low complexity" evidence="1">
    <location>
        <begin position="193"/>
        <end position="203"/>
    </location>
</feature>
<dbReference type="GO" id="GO:0004672">
    <property type="term" value="F:protein kinase activity"/>
    <property type="evidence" value="ECO:0007669"/>
    <property type="project" value="InterPro"/>
</dbReference>
<dbReference type="PROSITE" id="PS50011">
    <property type="entry name" value="PROTEIN_KINASE_DOM"/>
    <property type="match status" value="1"/>
</dbReference>
<accession>A0AAD8HIC7</accession>
<dbReference type="EMBL" id="JAUIZM010000009">
    <property type="protein sequence ID" value="KAK1366838.1"/>
    <property type="molecule type" value="Genomic_DNA"/>
</dbReference>
<dbReference type="Pfam" id="PF07714">
    <property type="entry name" value="PK_Tyr_Ser-Thr"/>
    <property type="match status" value="1"/>
</dbReference>
<dbReference type="Gene3D" id="1.10.510.10">
    <property type="entry name" value="Transferase(Phosphotransferase) domain 1"/>
    <property type="match status" value="1"/>
</dbReference>
<dbReference type="InterPro" id="IPR011009">
    <property type="entry name" value="Kinase-like_dom_sf"/>
</dbReference>
<dbReference type="Gene3D" id="3.40.50.620">
    <property type="entry name" value="HUPs"/>
    <property type="match status" value="1"/>
</dbReference>
<dbReference type="InterPro" id="IPR014729">
    <property type="entry name" value="Rossmann-like_a/b/a_fold"/>
</dbReference>
<dbReference type="SUPFAM" id="SSF52402">
    <property type="entry name" value="Adenine nucleotide alpha hydrolases-like"/>
    <property type="match status" value="1"/>
</dbReference>
<dbReference type="SUPFAM" id="SSF56112">
    <property type="entry name" value="Protein kinase-like (PK-like)"/>
    <property type="match status" value="1"/>
</dbReference>
<gene>
    <name evidence="3" type="ORF">POM88_042399</name>
</gene>
<feature type="region of interest" description="Disordered" evidence="1">
    <location>
        <begin position="170"/>
        <end position="217"/>
    </location>
</feature>
<dbReference type="Pfam" id="PF00582">
    <property type="entry name" value="Usp"/>
    <property type="match status" value="1"/>
</dbReference>
<dbReference type="InterPro" id="IPR000719">
    <property type="entry name" value="Prot_kinase_dom"/>
</dbReference>
<reference evidence="3" key="2">
    <citation type="submission" date="2023-05" db="EMBL/GenBank/DDBJ databases">
        <authorList>
            <person name="Schelkunov M.I."/>
        </authorList>
    </citation>
    <scope>NUCLEOTIDE SEQUENCE</scope>
    <source>
        <strain evidence="3">Hsosn_3</strain>
        <tissue evidence="3">Leaf</tissue>
    </source>
</reference>
<proteinExistence type="predicted"/>
<name>A0AAD8HIC7_9APIA</name>
<comment type="caution">
    <text evidence="3">The sequence shown here is derived from an EMBL/GenBank/DDBJ whole genome shotgun (WGS) entry which is preliminary data.</text>
</comment>
<dbReference type="AlphaFoldDB" id="A0AAD8HIC7"/>
<sequence>MIPSSPTKVVVGIPLDVEDSEELLSWAIEHLAHPNDTVIALHVLVMKKRKTIRTYQTQTRRAKAFVISVLGGFAQTCQSKQVNLEAKVGFSSSIGRGLIEEAQGISADYILIGSSKNRTNRAPKETKRYCFDNAPEGCSLVLIGRREQPPQNATSKLLYNKDMLEKRAESESSPITVLSSCEDKSSSTEEDSSSTGESSITESPLSHVSKEPNNKKQLSPLQRISSFLLTPFALSGRKRIEAFVDKEKPQPLLKCFSYEEIAKATNSFHPEYLVAIGGYSEVYRGDLDDGNTIAVKRLAKDNTDQNKEKEFLMELGILGHVNHPNTARLVGCCVENGLYLIFNFYPNGTLASALHGKIGPPLEWPVRYKIALGIARDYEPQISDFGLAKWLPSKWTHHAVIPIEGTFGYLAPEYFMHGIVDEKTDVFAFGILLLEIITGRKPIDSSQKNILLWAKPLMESGNVDELADPSLERKYDMNQMERLILTASYCVRQSSIWRPSMAEVLQLLMYGQDSEAAENWRLPKFRAEEMDDTSLLFGYDLPSDIVLEDIL</sequence>
<reference evidence="3" key="1">
    <citation type="submission" date="2023-02" db="EMBL/GenBank/DDBJ databases">
        <title>Genome of toxic invasive species Heracleum sosnowskyi carries increased number of genes despite the absence of recent whole-genome duplications.</title>
        <authorList>
            <person name="Schelkunov M."/>
            <person name="Shtratnikova V."/>
            <person name="Makarenko M."/>
            <person name="Klepikova A."/>
            <person name="Omelchenko D."/>
            <person name="Novikova G."/>
            <person name="Obukhova E."/>
            <person name="Bogdanov V."/>
            <person name="Penin A."/>
            <person name="Logacheva M."/>
        </authorList>
    </citation>
    <scope>NUCLEOTIDE SEQUENCE</scope>
    <source>
        <strain evidence="3">Hsosn_3</strain>
        <tissue evidence="3">Leaf</tissue>
    </source>
</reference>
<protein>
    <submittedName>
        <fullName evidence="3">Concanavalin A-like lectin/glucanase, subgroup</fullName>
    </submittedName>
</protein>
<dbReference type="PANTHER" id="PTHR47987:SF3">
    <property type="entry name" value="OS08G0249100 PROTEIN"/>
    <property type="match status" value="1"/>
</dbReference>
<dbReference type="Gene3D" id="3.30.200.20">
    <property type="entry name" value="Phosphorylase Kinase, domain 1"/>
    <property type="match status" value="1"/>
</dbReference>
<organism evidence="3 4">
    <name type="scientific">Heracleum sosnowskyi</name>
    <dbReference type="NCBI Taxonomy" id="360622"/>
    <lineage>
        <taxon>Eukaryota</taxon>
        <taxon>Viridiplantae</taxon>
        <taxon>Streptophyta</taxon>
        <taxon>Embryophyta</taxon>
        <taxon>Tracheophyta</taxon>
        <taxon>Spermatophyta</taxon>
        <taxon>Magnoliopsida</taxon>
        <taxon>eudicotyledons</taxon>
        <taxon>Gunneridae</taxon>
        <taxon>Pentapetalae</taxon>
        <taxon>asterids</taxon>
        <taxon>campanulids</taxon>
        <taxon>Apiales</taxon>
        <taxon>Apiaceae</taxon>
        <taxon>Apioideae</taxon>
        <taxon>apioid superclade</taxon>
        <taxon>Tordylieae</taxon>
        <taxon>Tordyliinae</taxon>
        <taxon>Heracleum</taxon>
    </lineage>
</organism>
<dbReference type="InterPro" id="IPR046958">
    <property type="entry name" value="RBK1/2/STUNTED"/>
</dbReference>
<evidence type="ECO:0000313" key="3">
    <source>
        <dbReference type="EMBL" id="KAK1366838.1"/>
    </source>
</evidence>
<evidence type="ECO:0000313" key="4">
    <source>
        <dbReference type="Proteomes" id="UP001237642"/>
    </source>
</evidence>
<feature type="domain" description="Protein kinase" evidence="2">
    <location>
        <begin position="268"/>
        <end position="510"/>
    </location>
</feature>
<evidence type="ECO:0000256" key="1">
    <source>
        <dbReference type="SAM" id="MobiDB-lite"/>
    </source>
</evidence>
<dbReference type="GO" id="GO:0005524">
    <property type="term" value="F:ATP binding"/>
    <property type="evidence" value="ECO:0007669"/>
    <property type="project" value="InterPro"/>
</dbReference>
<dbReference type="PANTHER" id="PTHR47987">
    <property type="entry name" value="OS08G0249100 PROTEIN"/>
    <property type="match status" value="1"/>
</dbReference>
<dbReference type="Pfam" id="PF00069">
    <property type="entry name" value="Pkinase"/>
    <property type="match status" value="1"/>
</dbReference>
<dbReference type="InterPro" id="IPR001245">
    <property type="entry name" value="Ser-Thr/Tyr_kinase_cat_dom"/>
</dbReference>
<keyword evidence="4" id="KW-1185">Reference proteome</keyword>
<evidence type="ECO:0000259" key="2">
    <source>
        <dbReference type="PROSITE" id="PS50011"/>
    </source>
</evidence>
<dbReference type="InterPro" id="IPR006016">
    <property type="entry name" value="UspA"/>
</dbReference>